<evidence type="ECO:0008006" key="5">
    <source>
        <dbReference type="Google" id="ProtNLM"/>
    </source>
</evidence>
<gene>
    <name evidence="1" type="ORF">CLPA_c00400</name>
    <name evidence="2" type="ORF">CP6013_03084</name>
</gene>
<reference evidence="2" key="2">
    <citation type="submission" date="2015-10" db="EMBL/GenBank/DDBJ databases">
        <title>Improved Draft Genome Sequence of Clostridium pasteurianum Strain ATCC 6013 (DSM 525) Using a Hybrid Next-Generation Sequencing Approach.</title>
        <authorList>
            <person name="Pyne M.E."/>
            <person name="Utturkar S.M."/>
            <person name="Brown S.D."/>
            <person name="Moo-Young M."/>
            <person name="Chung D.A."/>
            <person name="Chou P.C."/>
        </authorList>
    </citation>
    <scope>NUCLEOTIDE SEQUENCE</scope>
    <source>
        <strain evidence="2">ATCC 6013</strain>
    </source>
</reference>
<reference evidence="1 4" key="1">
    <citation type="journal article" date="2015" name="Genome Announc.">
        <title>Complete Genome Sequence of the Nitrogen-Fixing and Solvent-Producing Clostridium pasteurianum DSM 525.</title>
        <authorList>
            <person name="Poehlein A."/>
            <person name="Grosse-Honebrink A."/>
            <person name="Zhang Y."/>
            <person name="Minton N.P."/>
            <person name="Daniel R."/>
        </authorList>
    </citation>
    <scope>NUCLEOTIDE SEQUENCE [LARGE SCALE GENOMIC DNA]</scope>
    <source>
        <strain evidence="1">DSM 525</strain>
        <strain evidence="4">DSM 525 / ATCC 6013</strain>
    </source>
</reference>
<accession>A0A0H3J5F2</accession>
<dbReference type="Proteomes" id="UP000028042">
    <property type="component" value="Unassembled WGS sequence"/>
</dbReference>
<name>A0A0H3J5F2_CLOPA</name>
<proteinExistence type="predicted"/>
<evidence type="ECO:0000313" key="2">
    <source>
        <dbReference type="EMBL" id="KRU13829.1"/>
    </source>
</evidence>
<dbReference type="EMBL" id="JPGY02000001">
    <property type="protein sequence ID" value="KRU13829.1"/>
    <property type="molecule type" value="Genomic_DNA"/>
</dbReference>
<dbReference type="eggNOG" id="ENOG50325XZ">
    <property type="taxonomic scope" value="Bacteria"/>
</dbReference>
<dbReference type="KEGG" id="cpae:CPAST_c00400"/>
<evidence type="ECO:0000313" key="1">
    <source>
        <dbReference type="EMBL" id="AJA50158.1"/>
    </source>
</evidence>
<keyword evidence="4" id="KW-1185">Reference proteome</keyword>
<evidence type="ECO:0000313" key="4">
    <source>
        <dbReference type="Proteomes" id="UP000030905"/>
    </source>
</evidence>
<evidence type="ECO:0000313" key="3">
    <source>
        <dbReference type="Proteomes" id="UP000028042"/>
    </source>
</evidence>
<dbReference type="EMBL" id="CP009268">
    <property type="protein sequence ID" value="AJA50158.1"/>
    <property type="molecule type" value="Genomic_DNA"/>
</dbReference>
<dbReference type="AlphaFoldDB" id="A0A0H3J5F2"/>
<organism evidence="1 4">
    <name type="scientific">Clostridium pasteurianum DSM 525 = ATCC 6013</name>
    <dbReference type="NCBI Taxonomy" id="1262449"/>
    <lineage>
        <taxon>Bacteria</taxon>
        <taxon>Bacillati</taxon>
        <taxon>Bacillota</taxon>
        <taxon>Clostridia</taxon>
        <taxon>Eubacteriales</taxon>
        <taxon>Clostridiaceae</taxon>
        <taxon>Clostridium</taxon>
    </lineage>
</organism>
<protein>
    <recommendedName>
        <fullName evidence="5">Spore coat protein</fullName>
    </recommendedName>
</protein>
<dbReference type="KEGG" id="cpat:CLPA_c00400"/>
<reference evidence="2 3" key="3">
    <citation type="journal article" name="Genome Announc.">
        <title>Improved Draft Genome Sequence of Clostridium pasteurianum Strain ATCC 6013 (DSM 525) Using a Hybrid Next-Generation Sequencing Approach.</title>
        <authorList>
            <person name="Pyne M.E."/>
            <person name="Utturkar S."/>
            <person name="Brown S.D."/>
            <person name="Moo-Young M."/>
            <person name="Chung D.A."/>
            <person name="Chou C.P."/>
        </authorList>
    </citation>
    <scope>NUCLEOTIDE SEQUENCE [LARGE SCALE GENOMIC DNA]</scope>
    <source>
        <strain evidence="2 3">ATCC 6013</strain>
    </source>
</reference>
<sequence length="71" mass="8114">MNSTATASKPIEANNLKVIKDEIGYELLMNKKFRKYADCCNDSQLKSLCTEASNVHRENFNSLKTYLDSHQ</sequence>
<dbReference type="GeneID" id="93072300"/>
<dbReference type="RefSeq" id="WP_004455631.1">
    <property type="nucleotide sequence ID" value="NZ_ANZB01000017.1"/>
</dbReference>
<dbReference type="PATRIC" id="fig|1262449.3.peg.3781"/>
<dbReference type="Proteomes" id="UP000030905">
    <property type="component" value="Chromosome"/>
</dbReference>